<evidence type="ECO:0000256" key="5">
    <source>
        <dbReference type="ARBA" id="ARBA00023043"/>
    </source>
</evidence>
<dbReference type="InterPro" id="IPR025605">
    <property type="entry name" value="OST-HTH/LOTUS_dom"/>
</dbReference>
<evidence type="ECO:0000256" key="9">
    <source>
        <dbReference type="PROSITE-ProRule" id="PRU00723"/>
    </source>
</evidence>
<reference evidence="13" key="1">
    <citation type="journal article" date="2015" name="Nat. Genet.">
        <title>The pineapple genome and the evolution of CAM photosynthesis.</title>
        <authorList>
            <person name="Ming R."/>
            <person name="VanBuren R."/>
            <person name="Wai C.M."/>
            <person name="Tang H."/>
            <person name="Schatz M.C."/>
            <person name="Bowers J.E."/>
            <person name="Lyons E."/>
            <person name="Wang M.L."/>
            <person name="Chen J."/>
            <person name="Biggers E."/>
            <person name="Zhang J."/>
            <person name="Huang L."/>
            <person name="Zhang L."/>
            <person name="Miao W."/>
            <person name="Zhang J."/>
            <person name="Ye Z."/>
            <person name="Miao C."/>
            <person name="Lin Z."/>
            <person name="Wang H."/>
            <person name="Zhou H."/>
            <person name="Yim W.C."/>
            <person name="Priest H.D."/>
            <person name="Zheng C."/>
            <person name="Woodhouse M."/>
            <person name="Edger P.P."/>
            <person name="Guyot R."/>
            <person name="Guo H.B."/>
            <person name="Guo H."/>
            <person name="Zheng G."/>
            <person name="Singh R."/>
            <person name="Sharma A."/>
            <person name="Min X."/>
            <person name="Zheng Y."/>
            <person name="Lee H."/>
            <person name="Gurtowski J."/>
            <person name="Sedlazeck F.J."/>
            <person name="Harkess A."/>
            <person name="McKain M.R."/>
            <person name="Liao Z."/>
            <person name="Fang J."/>
            <person name="Liu J."/>
            <person name="Zhang X."/>
            <person name="Zhang Q."/>
            <person name="Hu W."/>
            <person name="Qin Y."/>
            <person name="Wang K."/>
            <person name="Chen L.Y."/>
            <person name="Shirley N."/>
            <person name="Lin Y.R."/>
            <person name="Liu L.Y."/>
            <person name="Hernandez A.G."/>
            <person name="Wright C.L."/>
            <person name="Bulone V."/>
            <person name="Tuskan G.A."/>
            <person name="Heath K."/>
            <person name="Zee F."/>
            <person name="Moore P.H."/>
            <person name="Sunkar R."/>
            <person name="Leebens-Mack J.H."/>
            <person name="Mockler T."/>
            <person name="Bennetzen J.L."/>
            <person name="Freeling M."/>
            <person name="Sankoff D."/>
            <person name="Paterson A.H."/>
            <person name="Zhu X."/>
            <person name="Yang X."/>
            <person name="Smith J.A."/>
            <person name="Cushman J.C."/>
            <person name="Paull R.E."/>
            <person name="Yu Q."/>
        </authorList>
    </citation>
    <scope>NUCLEOTIDE SEQUENCE [LARGE SCALE GENOMIC DNA]</scope>
    <source>
        <strain evidence="13">cv. F153</strain>
    </source>
</reference>
<dbReference type="RefSeq" id="XP_020101674.1">
    <property type="nucleotide sequence ID" value="XM_020246085.1"/>
</dbReference>
<dbReference type="Proteomes" id="UP000515123">
    <property type="component" value="Linkage group 13"/>
</dbReference>
<dbReference type="Gene3D" id="1.25.40.20">
    <property type="entry name" value="Ankyrin repeat-containing domain"/>
    <property type="match status" value="2"/>
</dbReference>
<dbReference type="CDD" id="cd08824">
    <property type="entry name" value="LOTUS"/>
    <property type="match status" value="1"/>
</dbReference>
<evidence type="ECO:0000256" key="3">
    <source>
        <dbReference type="ARBA" id="ARBA00022771"/>
    </source>
</evidence>
<dbReference type="PROSITE" id="PS51644">
    <property type="entry name" value="HTH_OST"/>
    <property type="match status" value="1"/>
</dbReference>
<feature type="repeat" description="ANK" evidence="7">
    <location>
        <begin position="390"/>
        <end position="411"/>
    </location>
</feature>
<dbReference type="PANTHER" id="PTHR24203:SF86">
    <property type="entry name" value="PROTEASOME 26S SUBUNIT, NON-ATPASE 10"/>
    <property type="match status" value="1"/>
</dbReference>
<dbReference type="PROSITE" id="PS50088">
    <property type="entry name" value="ANK_REPEAT"/>
    <property type="match status" value="4"/>
</dbReference>
<keyword evidence="1 9" id="KW-0479">Metal-binding</keyword>
<name>A0A6P5FZZ7_ANACO</name>
<dbReference type="Gene3D" id="3.30.420.610">
    <property type="entry name" value="LOTUS domain-like"/>
    <property type="match status" value="1"/>
</dbReference>
<evidence type="ECO:0000256" key="8">
    <source>
        <dbReference type="PROSITE-ProRule" id="PRU00176"/>
    </source>
</evidence>
<keyword evidence="5 7" id="KW-0040">ANK repeat</keyword>
<dbReference type="InterPro" id="IPR001841">
    <property type="entry name" value="Znf_RING"/>
</dbReference>
<dbReference type="SUPFAM" id="SSF48403">
    <property type="entry name" value="Ankyrin repeat"/>
    <property type="match status" value="1"/>
</dbReference>
<evidence type="ECO:0000256" key="1">
    <source>
        <dbReference type="ARBA" id="ARBA00022723"/>
    </source>
</evidence>
<dbReference type="SMART" id="SM00360">
    <property type="entry name" value="RRM"/>
    <property type="match status" value="1"/>
</dbReference>
<evidence type="ECO:0000259" key="10">
    <source>
        <dbReference type="PROSITE" id="PS50102"/>
    </source>
</evidence>
<dbReference type="PROSITE" id="PS50103">
    <property type="entry name" value="ZF_C3H1"/>
    <property type="match status" value="1"/>
</dbReference>
<dbReference type="PROSITE" id="PS00518">
    <property type="entry name" value="ZF_RING_1"/>
    <property type="match status" value="1"/>
</dbReference>
<dbReference type="InterPro" id="IPR036770">
    <property type="entry name" value="Ankyrin_rpt-contain_sf"/>
</dbReference>
<dbReference type="OrthoDB" id="673776at2759"/>
<dbReference type="SUPFAM" id="SSF90229">
    <property type="entry name" value="CCCH zinc finger"/>
    <property type="match status" value="1"/>
</dbReference>
<dbReference type="InterPro" id="IPR035979">
    <property type="entry name" value="RBD_domain_sf"/>
</dbReference>
<protein>
    <submittedName>
        <fullName evidence="14">Uncharacterized protein LOC109719417 isoform X1</fullName>
    </submittedName>
</protein>
<dbReference type="InterPro" id="IPR041966">
    <property type="entry name" value="LOTUS-like"/>
</dbReference>
<evidence type="ECO:0000256" key="6">
    <source>
        <dbReference type="ARBA" id="ARBA00023125"/>
    </source>
</evidence>
<dbReference type="SUPFAM" id="SSF54928">
    <property type="entry name" value="RNA-binding domain, RBD"/>
    <property type="match status" value="1"/>
</dbReference>
<keyword evidence="6" id="KW-0238">DNA-binding</keyword>
<dbReference type="SMART" id="SM00248">
    <property type="entry name" value="ANK"/>
    <property type="match status" value="6"/>
</dbReference>
<dbReference type="InterPro" id="IPR000571">
    <property type="entry name" value="Znf_CCCH"/>
</dbReference>
<feature type="domain" description="C3H1-type" evidence="11">
    <location>
        <begin position="523"/>
        <end position="551"/>
    </location>
</feature>
<dbReference type="PROSITE" id="PS50297">
    <property type="entry name" value="ANK_REP_REGION"/>
    <property type="match status" value="2"/>
</dbReference>
<dbReference type="Pfam" id="PF12796">
    <property type="entry name" value="Ank_2"/>
    <property type="match status" value="2"/>
</dbReference>
<dbReference type="InterPro" id="IPR002110">
    <property type="entry name" value="Ankyrin_rpt"/>
</dbReference>
<evidence type="ECO:0000259" key="12">
    <source>
        <dbReference type="PROSITE" id="PS51644"/>
    </source>
</evidence>
<dbReference type="Pfam" id="PF12872">
    <property type="entry name" value="OST-HTH"/>
    <property type="match status" value="1"/>
</dbReference>
<keyword evidence="8" id="KW-0694">RNA-binding</keyword>
<feature type="repeat" description="ANK" evidence="7">
    <location>
        <begin position="424"/>
        <end position="456"/>
    </location>
</feature>
<evidence type="ECO:0000256" key="4">
    <source>
        <dbReference type="ARBA" id="ARBA00022833"/>
    </source>
</evidence>
<organism evidence="13 14">
    <name type="scientific">Ananas comosus</name>
    <name type="common">Pineapple</name>
    <name type="synonym">Ananas ananas</name>
    <dbReference type="NCBI Taxonomy" id="4615"/>
    <lineage>
        <taxon>Eukaryota</taxon>
        <taxon>Viridiplantae</taxon>
        <taxon>Streptophyta</taxon>
        <taxon>Embryophyta</taxon>
        <taxon>Tracheophyta</taxon>
        <taxon>Spermatophyta</taxon>
        <taxon>Magnoliopsida</taxon>
        <taxon>Liliopsida</taxon>
        <taxon>Poales</taxon>
        <taxon>Bromeliaceae</taxon>
        <taxon>Bromelioideae</taxon>
        <taxon>Ananas</taxon>
    </lineage>
</organism>
<evidence type="ECO:0000256" key="7">
    <source>
        <dbReference type="PROSITE-ProRule" id="PRU00023"/>
    </source>
</evidence>
<dbReference type="SMART" id="SM00356">
    <property type="entry name" value="ZnF_C3H1"/>
    <property type="match status" value="1"/>
</dbReference>
<dbReference type="InterPro" id="IPR000504">
    <property type="entry name" value="RRM_dom"/>
</dbReference>
<accession>A0A6P5FZZ7</accession>
<proteinExistence type="predicted"/>
<keyword evidence="4 9" id="KW-0862">Zinc</keyword>
<dbReference type="Gene3D" id="4.10.1000.10">
    <property type="entry name" value="Zinc finger, CCCH-type"/>
    <property type="match status" value="1"/>
</dbReference>
<dbReference type="AlphaFoldDB" id="A0A6P5FZZ7"/>
<feature type="repeat" description="ANK" evidence="7">
    <location>
        <begin position="130"/>
        <end position="162"/>
    </location>
</feature>
<evidence type="ECO:0000256" key="2">
    <source>
        <dbReference type="ARBA" id="ARBA00022737"/>
    </source>
</evidence>
<dbReference type="PROSITE" id="PS50102">
    <property type="entry name" value="RRM"/>
    <property type="match status" value="1"/>
</dbReference>
<evidence type="ECO:0000313" key="14">
    <source>
        <dbReference type="RefSeq" id="XP_020101674.1"/>
    </source>
</evidence>
<dbReference type="Pfam" id="PF00076">
    <property type="entry name" value="RRM_1"/>
    <property type="match status" value="1"/>
</dbReference>
<dbReference type="GeneID" id="109719417"/>
<dbReference type="Gene3D" id="3.30.70.330">
    <property type="match status" value="1"/>
</dbReference>
<dbReference type="GO" id="GO:0003723">
    <property type="term" value="F:RNA binding"/>
    <property type="evidence" value="ECO:0007669"/>
    <property type="project" value="UniProtKB-UniRule"/>
</dbReference>
<feature type="zinc finger region" description="C3H1-type" evidence="9">
    <location>
        <begin position="523"/>
        <end position="551"/>
    </location>
</feature>
<dbReference type="GO" id="GO:0008270">
    <property type="term" value="F:zinc ion binding"/>
    <property type="evidence" value="ECO:0007669"/>
    <property type="project" value="UniProtKB-KW"/>
</dbReference>
<dbReference type="GO" id="GO:0003677">
    <property type="term" value="F:DNA binding"/>
    <property type="evidence" value="ECO:0007669"/>
    <property type="project" value="UniProtKB-KW"/>
</dbReference>
<feature type="domain" description="HTH OST-type" evidence="12">
    <location>
        <begin position="710"/>
        <end position="788"/>
    </location>
</feature>
<sequence length="1035" mass="113781">MDEYKRSMDLASGRVSGSDHSNFLFDEDKLQETHDEEGSDWINNKMRDLAKAIRDDNPALLVSLFKSVQVEAPIGADPKDKETGDLKSLDPGTLVRLLHLACKMDSAECAKVLIEGGIGVAASVNERDRSGRTLLHVAAEMHSSKCINLLLQKNARTDLRSNDGRSLLALEIALSSARMQVDWSPNQPIEELLTILRELDMNAIRLLAEKTRDVAEVAYTNAMEGRVVALAALLLVTKEKVTAPVAITSRREGMKKNRTLYGSLFDEALALGEGAIQVRLRQCSGDGSSDSSERRKALLREIELLQLFGAVSYSDSKDKKSMPPLLRASQAHDEPVIKLLLKGGANTNESDSDGNSSLHWCLTGSSSSQDLRIMLLLLKNGAAVSHKNRLGLTPVHVAAAKGKSQALQLLLLHAPECVDIVSERKETPLFFAVKSDSLACAQFLLHSGANSQVLNLRRQRPIDMAKSQDMRFILNPANQGFCSRFSPSKEDLLLSLPKDEFTEDMYEELLELGETGVSRSNLQLKTPVCRYYESQSGCVRGAKCFYAHGEGDKKRSKVCSVELKQTPKCVTKYPLKLKGDLNRKVFVGGLPPTVDSADHLKEFFEAEFGPVKEAVVIGTQAGNYMQSRGFGFVTFEHEDMVATAIQAHFVNIFGKKVEIKSAVAKPAEALKTAALQQQLILKEPNLHNDPLNESPETLDEQSLPDWFFKFRKWLPAFLKAATQRLGGEWYPLSSLKGDFRATCGMELDHVSLGFLKLSDFMRALPGICRMRIVPVGAGPATHMVLSPLLFPHKHVKLLPPSSQQQEQLQQPPDLDADLHLSELIESQLVDSYAGKNSLTDGGSSKVLDFDLLGLGYTNQTNTCYGDQPEERGNISAGSSFSLFQTQWDRYLQGMCIICHFREASLQLIPCSHKVCGVCMVRRTFTSCMICGSAVYGVKPSPPSSEPECSEMGTSGEQSLCIQRSLSPFPSIEVGKGPVEPKCRLRVACQGARATVSCLPCAHSIACRQCILSFARMPQICVVCGFEAELFQFSDA</sequence>
<feature type="domain" description="RRM" evidence="10">
    <location>
        <begin position="583"/>
        <end position="666"/>
    </location>
</feature>
<dbReference type="PANTHER" id="PTHR24203">
    <property type="entry name" value="ANKYRIN REPEAT FAMILY PROTEIN"/>
    <property type="match status" value="1"/>
</dbReference>
<dbReference type="InterPro" id="IPR017907">
    <property type="entry name" value="Znf_RING_CS"/>
</dbReference>
<reference evidence="14" key="2">
    <citation type="submission" date="2025-08" db="UniProtKB">
        <authorList>
            <consortium name="RefSeq"/>
        </authorList>
    </citation>
    <scope>IDENTIFICATION</scope>
    <source>
        <tissue evidence="14">Leaf</tissue>
    </source>
</reference>
<evidence type="ECO:0000259" key="11">
    <source>
        <dbReference type="PROSITE" id="PS50103"/>
    </source>
</evidence>
<feature type="repeat" description="ANK" evidence="7">
    <location>
        <begin position="320"/>
        <end position="352"/>
    </location>
</feature>
<gene>
    <name evidence="14" type="primary">LOC109719417</name>
</gene>
<evidence type="ECO:0000313" key="13">
    <source>
        <dbReference type="Proteomes" id="UP000515123"/>
    </source>
</evidence>
<keyword evidence="13" id="KW-1185">Reference proteome</keyword>
<dbReference type="SMART" id="SM00184">
    <property type="entry name" value="RING"/>
    <property type="match status" value="2"/>
</dbReference>
<dbReference type="InterPro" id="IPR012677">
    <property type="entry name" value="Nucleotide-bd_a/b_plait_sf"/>
</dbReference>
<dbReference type="GO" id="GO:0010468">
    <property type="term" value="P:regulation of gene expression"/>
    <property type="evidence" value="ECO:0007669"/>
    <property type="project" value="UniProtKB-ARBA"/>
</dbReference>
<dbReference type="InterPro" id="IPR036855">
    <property type="entry name" value="Znf_CCCH_sf"/>
</dbReference>
<keyword evidence="2" id="KW-0677">Repeat</keyword>
<keyword evidence="3 9" id="KW-0863">Zinc-finger</keyword>